<reference evidence="4 5" key="1">
    <citation type="journal article" date="2024" name="Commun. Biol.">
        <title>Comparative genomic analysis of thermophilic fungi reveals convergent evolutionary adaptations and gene losses.</title>
        <authorList>
            <person name="Steindorff A.S."/>
            <person name="Aguilar-Pontes M.V."/>
            <person name="Robinson A.J."/>
            <person name="Andreopoulos B."/>
            <person name="LaButti K."/>
            <person name="Kuo A."/>
            <person name="Mondo S."/>
            <person name="Riley R."/>
            <person name="Otillar R."/>
            <person name="Haridas S."/>
            <person name="Lipzen A."/>
            <person name="Grimwood J."/>
            <person name="Schmutz J."/>
            <person name="Clum A."/>
            <person name="Reid I.D."/>
            <person name="Moisan M.C."/>
            <person name="Butler G."/>
            <person name="Nguyen T.T.M."/>
            <person name="Dewar K."/>
            <person name="Conant G."/>
            <person name="Drula E."/>
            <person name="Henrissat B."/>
            <person name="Hansel C."/>
            <person name="Singer S."/>
            <person name="Hutchinson M.I."/>
            <person name="de Vries R.P."/>
            <person name="Natvig D.O."/>
            <person name="Powell A.J."/>
            <person name="Tsang A."/>
            <person name="Grigoriev I.V."/>
        </authorList>
    </citation>
    <scope>NUCLEOTIDE SEQUENCE [LARGE SCALE GENOMIC DNA]</scope>
    <source>
        <strain evidence="4 5">ATCC 22073</strain>
    </source>
</reference>
<feature type="domain" description="Intradiol ring-cleavage dioxygenases" evidence="3">
    <location>
        <begin position="122"/>
        <end position="223"/>
    </location>
</feature>
<dbReference type="PANTHER" id="PTHR34315">
    <property type="match status" value="1"/>
</dbReference>
<dbReference type="CDD" id="cd03457">
    <property type="entry name" value="intradiol_dioxygenase_like"/>
    <property type="match status" value="1"/>
</dbReference>
<dbReference type="Pfam" id="PF00775">
    <property type="entry name" value="Dioxygenase_C"/>
    <property type="match status" value="1"/>
</dbReference>
<accession>A0ABR4DBE5</accession>
<evidence type="ECO:0000256" key="1">
    <source>
        <dbReference type="SAM" id="MobiDB-lite"/>
    </source>
</evidence>
<dbReference type="PANTHER" id="PTHR34315:SF1">
    <property type="entry name" value="INTRADIOL RING-CLEAVAGE DIOXYGENASES DOMAIN-CONTAINING PROTEIN-RELATED"/>
    <property type="match status" value="1"/>
</dbReference>
<feature type="compositionally biased region" description="Low complexity" evidence="1">
    <location>
        <begin position="369"/>
        <end position="394"/>
    </location>
</feature>
<evidence type="ECO:0000313" key="5">
    <source>
        <dbReference type="Proteomes" id="UP001600064"/>
    </source>
</evidence>
<dbReference type="SUPFAM" id="SSF49482">
    <property type="entry name" value="Aromatic compound dioxygenase"/>
    <property type="match status" value="1"/>
</dbReference>
<feature type="chain" id="PRO_5045674088" description="Intradiol ring-cleavage dioxygenases domain-containing protein" evidence="2">
    <location>
        <begin position="20"/>
        <end position="394"/>
    </location>
</feature>
<feature type="compositionally biased region" description="Pro residues" evidence="1">
    <location>
        <begin position="356"/>
        <end position="368"/>
    </location>
</feature>
<evidence type="ECO:0000259" key="3">
    <source>
        <dbReference type="Pfam" id="PF00775"/>
    </source>
</evidence>
<dbReference type="Proteomes" id="UP001600064">
    <property type="component" value="Unassembled WGS sequence"/>
</dbReference>
<dbReference type="Gene3D" id="2.60.130.10">
    <property type="entry name" value="Aromatic compound dioxygenase"/>
    <property type="match status" value="1"/>
</dbReference>
<feature type="signal peptide" evidence="2">
    <location>
        <begin position="1"/>
        <end position="19"/>
    </location>
</feature>
<organism evidence="4 5">
    <name type="scientific">Remersonia thermophila</name>
    <dbReference type="NCBI Taxonomy" id="72144"/>
    <lineage>
        <taxon>Eukaryota</taxon>
        <taxon>Fungi</taxon>
        <taxon>Dikarya</taxon>
        <taxon>Ascomycota</taxon>
        <taxon>Pezizomycotina</taxon>
        <taxon>Sordariomycetes</taxon>
        <taxon>Sordariomycetidae</taxon>
        <taxon>Sordariales</taxon>
        <taxon>Sordariales incertae sedis</taxon>
        <taxon>Remersonia</taxon>
    </lineage>
</organism>
<dbReference type="EMBL" id="JAZGUE010000004">
    <property type="protein sequence ID" value="KAL2266939.1"/>
    <property type="molecule type" value="Genomic_DNA"/>
</dbReference>
<dbReference type="InterPro" id="IPR015889">
    <property type="entry name" value="Intradiol_dOase_core"/>
</dbReference>
<feature type="region of interest" description="Disordered" evidence="1">
    <location>
        <begin position="338"/>
        <end position="394"/>
    </location>
</feature>
<feature type="compositionally biased region" description="Gly residues" evidence="1">
    <location>
        <begin position="338"/>
        <end position="355"/>
    </location>
</feature>
<dbReference type="GeneID" id="98125325"/>
<keyword evidence="2" id="KW-0732">Signal</keyword>
<name>A0ABR4DBE5_9PEZI</name>
<evidence type="ECO:0000256" key="2">
    <source>
        <dbReference type="SAM" id="SignalP"/>
    </source>
</evidence>
<keyword evidence="5" id="KW-1185">Reference proteome</keyword>
<comment type="caution">
    <text evidence="4">The sequence shown here is derived from an EMBL/GenBank/DDBJ whole genome shotgun (WGS) entry which is preliminary data.</text>
</comment>
<gene>
    <name evidence="4" type="ORF">VTJ83DRAFT_4216</name>
</gene>
<proteinExistence type="predicted"/>
<evidence type="ECO:0000313" key="4">
    <source>
        <dbReference type="EMBL" id="KAL2266939.1"/>
    </source>
</evidence>
<sequence length="394" mass="42481">MLFKNTLASFALLAGFAAAHPGHDVAQEAAERRAYLQSVKRTSLSHCTDKLRARGIEARNIARRNAVIEKARQKRGLTKRNFDKVINTNHNKTELGYTRDTDPVTLFAGYNSCLLTPETTEGPYYVAGEFVRENIVEDQAGVPLLLDYQVVDVNTCEPIPDVYVEIWHCNATGVYGGVVAPGNGNSNDRSNLDATWLRGILPTNEDGVAQFESIFPGHYTGRTAHIHIAVHTNATLLPNNTLGHETYASHVGQAFFDQALIDEVEKLDPYTDNRQPLTTNVQDWIMRQAAGPDGVDPVMEYTLLGDTLEDGLFAWLAFGVDSKNVRKVQPAVLLGPDGGVPNGNAGGPPGGFPGGPGGPFPTGFPPGFPTNFPGFPGFPGQPTPTSTPAATETD</sequence>
<protein>
    <recommendedName>
        <fullName evidence="3">Intradiol ring-cleavage dioxygenases domain-containing protein</fullName>
    </recommendedName>
</protein>
<dbReference type="InterPro" id="IPR000627">
    <property type="entry name" value="Intradiol_dOase_C"/>
</dbReference>
<dbReference type="RefSeq" id="XP_070865666.1">
    <property type="nucleotide sequence ID" value="XM_071010681.1"/>
</dbReference>